<proteinExistence type="predicted"/>
<feature type="chain" id="PRO_5017812758" evidence="1">
    <location>
        <begin position="23"/>
        <end position="192"/>
    </location>
</feature>
<keyword evidence="3" id="KW-1185">Reference proteome</keyword>
<dbReference type="SUPFAM" id="SSF56925">
    <property type="entry name" value="OMPA-like"/>
    <property type="match status" value="1"/>
</dbReference>
<dbReference type="InterPro" id="IPR011250">
    <property type="entry name" value="OMP/PagP_B-barrel"/>
</dbReference>
<dbReference type="OrthoDB" id="1467600at2"/>
<dbReference type="RefSeq" id="WP_116879631.1">
    <property type="nucleotide sequence ID" value="NZ_QURB01000001.1"/>
</dbReference>
<organism evidence="2 3">
    <name type="scientific">Brumimicrobium aurantiacum</name>
    <dbReference type="NCBI Taxonomy" id="1737063"/>
    <lineage>
        <taxon>Bacteria</taxon>
        <taxon>Pseudomonadati</taxon>
        <taxon>Bacteroidota</taxon>
        <taxon>Flavobacteriia</taxon>
        <taxon>Flavobacteriales</taxon>
        <taxon>Crocinitomicaceae</taxon>
        <taxon>Brumimicrobium</taxon>
    </lineage>
</organism>
<evidence type="ECO:0000313" key="2">
    <source>
        <dbReference type="EMBL" id="RFC55796.1"/>
    </source>
</evidence>
<name>A0A3E1F1W0_9FLAO</name>
<accession>A0A3E1F1W0</accession>
<evidence type="ECO:0000256" key="1">
    <source>
        <dbReference type="SAM" id="SignalP"/>
    </source>
</evidence>
<keyword evidence="1" id="KW-0732">Signal</keyword>
<dbReference type="AlphaFoldDB" id="A0A3E1F1W0"/>
<protein>
    <submittedName>
        <fullName evidence="2">Uncharacterized protein</fullName>
    </submittedName>
</protein>
<gene>
    <name evidence="2" type="ORF">DXU93_02345</name>
</gene>
<sequence length="192" mass="21905">MMRYAITTITLLLLCITSQSNAQLGIKASIVTGSPNYLPGYVTHIGFNTGLNYKLNDRWRADLSLEMLFRKEKITYLSSSQGSQAPIKLYMNNSLTFISPVTMGVDYRFLKDKIRPFIGLNTGVLSTGIKINGEWYNSYYFAIQPKIGVDIALKENILLDFTMKQTFATKRNLTKHFSYQTIAMQLGLQYYF</sequence>
<feature type="signal peptide" evidence="1">
    <location>
        <begin position="1"/>
        <end position="22"/>
    </location>
</feature>
<dbReference type="Gene3D" id="2.40.160.20">
    <property type="match status" value="1"/>
</dbReference>
<reference evidence="2 3" key="1">
    <citation type="submission" date="2018-08" db="EMBL/GenBank/DDBJ databases">
        <title>The draft genome squence of Brumimicrobium sp. N62.</title>
        <authorList>
            <person name="Du Z.-J."/>
            <person name="Luo H.-R."/>
        </authorList>
    </citation>
    <scope>NUCLEOTIDE SEQUENCE [LARGE SCALE GENOMIC DNA]</scope>
    <source>
        <strain evidence="2 3">N62</strain>
    </source>
</reference>
<evidence type="ECO:0000313" key="3">
    <source>
        <dbReference type="Proteomes" id="UP000257127"/>
    </source>
</evidence>
<comment type="caution">
    <text evidence="2">The sequence shown here is derived from an EMBL/GenBank/DDBJ whole genome shotgun (WGS) entry which is preliminary data.</text>
</comment>
<dbReference type="Proteomes" id="UP000257127">
    <property type="component" value="Unassembled WGS sequence"/>
</dbReference>
<dbReference type="EMBL" id="QURB01000001">
    <property type="protein sequence ID" value="RFC55796.1"/>
    <property type="molecule type" value="Genomic_DNA"/>
</dbReference>